<evidence type="ECO:0000256" key="2">
    <source>
        <dbReference type="ARBA" id="ARBA00022692"/>
    </source>
</evidence>
<keyword evidence="3 5" id="KW-1133">Transmembrane helix</keyword>
<gene>
    <name evidence="6" type="ORF">ELX58_06045</name>
</gene>
<name>A0A4P6ZLH2_9LACO</name>
<feature type="transmembrane region" description="Helical" evidence="5">
    <location>
        <begin position="58"/>
        <end position="80"/>
    </location>
</feature>
<reference evidence="7" key="1">
    <citation type="submission" date="2018-12" db="EMBL/GenBank/DDBJ databases">
        <title>A new species of lactobacillus.</title>
        <authorList>
            <person name="Jian Y."/>
            <person name="Xin L."/>
            <person name="Hong Z.J."/>
            <person name="Ming L.Z."/>
            <person name="Hong X.Z."/>
        </authorList>
    </citation>
    <scope>NUCLEOTIDE SEQUENCE [LARGE SCALE GENOMIC DNA]</scope>
    <source>
        <strain evidence="7">HSLZ-75</strain>
    </source>
</reference>
<evidence type="ECO:0000313" key="7">
    <source>
        <dbReference type="Proteomes" id="UP000294321"/>
    </source>
</evidence>
<dbReference type="EMBL" id="CP034726">
    <property type="protein sequence ID" value="QBP18695.1"/>
    <property type="molecule type" value="Genomic_DNA"/>
</dbReference>
<keyword evidence="7" id="KW-1185">Reference proteome</keyword>
<dbReference type="Proteomes" id="UP000294321">
    <property type="component" value="Chromosome"/>
</dbReference>
<accession>A0A4P6ZLH2</accession>
<evidence type="ECO:0000313" key="6">
    <source>
        <dbReference type="EMBL" id="QBP18695.1"/>
    </source>
</evidence>
<dbReference type="AlphaFoldDB" id="A0A4P6ZLH2"/>
<keyword evidence="2 5" id="KW-0812">Transmembrane</keyword>
<proteinExistence type="predicted"/>
<evidence type="ECO:0000256" key="5">
    <source>
        <dbReference type="SAM" id="Phobius"/>
    </source>
</evidence>
<sequence length="142" mass="16484">MLSYKRTILNVSDLIDVKFNKEGKNMWITLNFLFWLFLLIFALVGLNRHSSKKLVKCLILSRIFYICLIISQVMITFYYFKSRPVVVSISGILCLVSAALVETDFRKKQSGNFGKFTLDVVFAVLLIYMIFQTWSILPTSVY</sequence>
<keyword evidence="1" id="KW-1003">Cell membrane</keyword>
<protein>
    <submittedName>
        <fullName evidence="6">DUF1516 family protein</fullName>
    </submittedName>
</protein>
<evidence type="ECO:0000256" key="1">
    <source>
        <dbReference type="ARBA" id="ARBA00022475"/>
    </source>
</evidence>
<evidence type="ECO:0000256" key="3">
    <source>
        <dbReference type="ARBA" id="ARBA00022989"/>
    </source>
</evidence>
<dbReference type="KEGG" id="lji:ELX58_06045"/>
<organism evidence="6 7">
    <name type="scientific">Acetilactobacillus jinshanensis</name>
    <dbReference type="NCBI Taxonomy" id="1720083"/>
    <lineage>
        <taxon>Bacteria</taxon>
        <taxon>Bacillati</taxon>
        <taxon>Bacillota</taxon>
        <taxon>Bacilli</taxon>
        <taxon>Lactobacillales</taxon>
        <taxon>Lactobacillaceae</taxon>
        <taxon>Acetilactobacillus</taxon>
    </lineage>
</organism>
<feature type="transmembrane region" description="Helical" evidence="5">
    <location>
        <begin position="86"/>
        <end position="105"/>
    </location>
</feature>
<feature type="transmembrane region" description="Helical" evidence="5">
    <location>
        <begin position="26"/>
        <end position="46"/>
    </location>
</feature>
<keyword evidence="4 5" id="KW-0472">Membrane</keyword>
<dbReference type="Pfam" id="PF07457">
    <property type="entry name" value="DUF1516"/>
    <property type="match status" value="1"/>
</dbReference>
<evidence type="ECO:0000256" key="4">
    <source>
        <dbReference type="ARBA" id="ARBA00023136"/>
    </source>
</evidence>
<dbReference type="OrthoDB" id="2313807at2"/>
<dbReference type="InterPro" id="IPR010899">
    <property type="entry name" value="UPF0344"/>
</dbReference>
<feature type="transmembrane region" description="Helical" evidence="5">
    <location>
        <begin position="117"/>
        <end position="137"/>
    </location>
</feature>